<reference evidence="2 3" key="1">
    <citation type="submission" date="2018-11" db="EMBL/GenBank/DDBJ databases">
        <authorList>
            <consortium name="Pathogen Informatics"/>
        </authorList>
    </citation>
    <scope>NUCLEOTIDE SEQUENCE [LARGE SCALE GENOMIC DNA]</scope>
    <source>
        <strain evidence="2 3">Egypt</strain>
    </source>
</reference>
<dbReference type="EMBL" id="UZAN01039428">
    <property type="protein sequence ID" value="VDP65499.1"/>
    <property type="molecule type" value="Genomic_DNA"/>
</dbReference>
<accession>A0A3P8JAE9</accession>
<sequence length="302" mass="31720">MSNSAELLAHSGLALGENVTLGRKASSPMSHQVHAVCSPAEADFYQKQGFFLNGRKARNSKRYQTIDPLMGTFRTAATGQSKPTQNSVGAGATLMMMTNNNNNNNNSQSTFLGATSSPILSSSIRKQKDDMDDSMECGNIHRGSNPGSNYPLEIPGGMTMRGKTEAGLEKATVLNDLAMQLHRFKRPNDTGDVDASRGAADQALAGITPNTNPRLSQSSPANSPHCDHLIRPNDALCKNAPSTNLSNNDISCPTSGTDGSGGGECTRASPLIGGGAPRVDFKSAQLPGHTTTTTNPKGVSFV</sequence>
<dbReference type="AlphaFoldDB" id="A0A3P8JAE9"/>
<evidence type="ECO:0000313" key="2">
    <source>
        <dbReference type="EMBL" id="VDP65499.1"/>
    </source>
</evidence>
<name>A0A3P8JAE9_9TREM</name>
<feature type="compositionally biased region" description="Polar residues" evidence="1">
    <location>
        <begin position="243"/>
        <end position="257"/>
    </location>
</feature>
<evidence type="ECO:0000313" key="3">
    <source>
        <dbReference type="Proteomes" id="UP000272942"/>
    </source>
</evidence>
<evidence type="ECO:0000256" key="1">
    <source>
        <dbReference type="SAM" id="MobiDB-lite"/>
    </source>
</evidence>
<proteinExistence type="predicted"/>
<feature type="compositionally biased region" description="Polar residues" evidence="1">
    <location>
        <begin position="288"/>
        <end position="302"/>
    </location>
</feature>
<organism evidence="2 3">
    <name type="scientific">Echinostoma caproni</name>
    <dbReference type="NCBI Taxonomy" id="27848"/>
    <lineage>
        <taxon>Eukaryota</taxon>
        <taxon>Metazoa</taxon>
        <taxon>Spiralia</taxon>
        <taxon>Lophotrochozoa</taxon>
        <taxon>Platyhelminthes</taxon>
        <taxon>Trematoda</taxon>
        <taxon>Digenea</taxon>
        <taxon>Plagiorchiida</taxon>
        <taxon>Echinostomata</taxon>
        <taxon>Echinostomatoidea</taxon>
        <taxon>Echinostomatidae</taxon>
        <taxon>Echinostoma</taxon>
    </lineage>
</organism>
<keyword evidence="3" id="KW-1185">Reference proteome</keyword>
<protein>
    <submittedName>
        <fullName evidence="2">Uncharacterized protein</fullName>
    </submittedName>
</protein>
<dbReference type="OrthoDB" id="10574741at2759"/>
<gene>
    <name evidence="2" type="ORF">ECPE_LOCUS2133</name>
</gene>
<feature type="region of interest" description="Disordered" evidence="1">
    <location>
        <begin position="243"/>
        <end position="302"/>
    </location>
</feature>
<dbReference type="Proteomes" id="UP000272942">
    <property type="component" value="Unassembled WGS sequence"/>
</dbReference>